<name>A0ABW4KX72_9BURK</name>
<feature type="chain" id="PRO_5047541495" evidence="1">
    <location>
        <begin position="26"/>
        <end position="149"/>
    </location>
</feature>
<gene>
    <name evidence="3" type="ORF">ACFSF0_12265</name>
</gene>
<comment type="caution">
    <text evidence="3">The sequence shown here is derived from an EMBL/GenBank/DDBJ whole genome shotgun (WGS) entry which is preliminary data.</text>
</comment>
<dbReference type="SUPFAM" id="SSF51182">
    <property type="entry name" value="RmlC-like cupins"/>
    <property type="match status" value="1"/>
</dbReference>
<dbReference type="Gene3D" id="2.60.120.10">
    <property type="entry name" value="Jelly Rolls"/>
    <property type="match status" value="1"/>
</dbReference>
<dbReference type="Pfam" id="PF07883">
    <property type="entry name" value="Cupin_2"/>
    <property type="match status" value="1"/>
</dbReference>
<dbReference type="RefSeq" id="WP_147914929.1">
    <property type="nucleotide sequence ID" value="NZ_JBHUEJ010000026.1"/>
</dbReference>
<proteinExistence type="predicted"/>
<dbReference type="EMBL" id="JBHUEJ010000026">
    <property type="protein sequence ID" value="MFD1711386.1"/>
    <property type="molecule type" value="Genomic_DNA"/>
</dbReference>
<dbReference type="Proteomes" id="UP001597304">
    <property type="component" value="Unassembled WGS sequence"/>
</dbReference>
<feature type="domain" description="Cupin type-2" evidence="2">
    <location>
        <begin position="73"/>
        <end position="140"/>
    </location>
</feature>
<dbReference type="InterPro" id="IPR013096">
    <property type="entry name" value="Cupin_2"/>
</dbReference>
<sequence>MFQARLLRRTATVSLALGLALGLAACSTTRESSVVAAPAKNSGLSGDAPVGLVDLAAHKMPGSMADYDLRARLLTLAPGGGAAVHPHAGRPGIVLVVKGMVIEGRGNDQRVLRTGEHWQETAETSHWFTNPSNSETAQLWAVDIVPKKK</sequence>
<evidence type="ECO:0000313" key="4">
    <source>
        <dbReference type="Proteomes" id="UP001597304"/>
    </source>
</evidence>
<keyword evidence="4" id="KW-1185">Reference proteome</keyword>
<accession>A0ABW4KX72</accession>
<organism evidence="3 4">
    <name type="scientific">Ottowia flava</name>
    <dbReference type="NCBI Taxonomy" id="2675430"/>
    <lineage>
        <taxon>Bacteria</taxon>
        <taxon>Pseudomonadati</taxon>
        <taxon>Pseudomonadota</taxon>
        <taxon>Betaproteobacteria</taxon>
        <taxon>Burkholderiales</taxon>
        <taxon>Comamonadaceae</taxon>
        <taxon>Ottowia</taxon>
    </lineage>
</organism>
<dbReference type="InterPro" id="IPR011051">
    <property type="entry name" value="RmlC_Cupin_sf"/>
</dbReference>
<feature type="signal peptide" evidence="1">
    <location>
        <begin position="1"/>
        <end position="25"/>
    </location>
</feature>
<dbReference type="PROSITE" id="PS51257">
    <property type="entry name" value="PROKAR_LIPOPROTEIN"/>
    <property type="match status" value="1"/>
</dbReference>
<evidence type="ECO:0000313" key="3">
    <source>
        <dbReference type="EMBL" id="MFD1711386.1"/>
    </source>
</evidence>
<keyword evidence="1" id="KW-0732">Signal</keyword>
<dbReference type="InterPro" id="IPR014710">
    <property type="entry name" value="RmlC-like_jellyroll"/>
</dbReference>
<protein>
    <submittedName>
        <fullName evidence="3">Cupin domain-containing protein</fullName>
    </submittedName>
</protein>
<reference evidence="4" key="1">
    <citation type="journal article" date="2019" name="Int. J. Syst. Evol. Microbiol.">
        <title>The Global Catalogue of Microorganisms (GCM) 10K type strain sequencing project: providing services to taxonomists for standard genome sequencing and annotation.</title>
        <authorList>
            <consortium name="The Broad Institute Genomics Platform"/>
            <consortium name="The Broad Institute Genome Sequencing Center for Infectious Disease"/>
            <person name="Wu L."/>
            <person name="Ma J."/>
        </authorList>
    </citation>
    <scope>NUCLEOTIDE SEQUENCE [LARGE SCALE GENOMIC DNA]</scope>
    <source>
        <strain evidence="4">LMG 29247</strain>
    </source>
</reference>
<evidence type="ECO:0000259" key="2">
    <source>
        <dbReference type="Pfam" id="PF07883"/>
    </source>
</evidence>
<evidence type="ECO:0000256" key="1">
    <source>
        <dbReference type="SAM" id="SignalP"/>
    </source>
</evidence>